<keyword evidence="11" id="KW-1185">Reference proteome</keyword>
<dbReference type="Pfam" id="PF00746">
    <property type="entry name" value="Gram_pos_anchor"/>
    <property type="match status" value="1"/>
</dbReference>
<keyword evidence="6" id="KW-0812">Transmembrane</keyword>
<dbReference type="PANTHER" id="PTHR36108:SF13">
    <property type="entry name" value="COLOSSIN-B-RELATED"/>
    <property type="match status" value="1"/>
</dbReference>
<keyword evidence="3" id="KW-0964">Secreted</keyword>
<evidence type="ECO:0000256" key="6">
    <source>
        <dbReference type="SAM" id="Phobius"/>
    </source>
</evidence>
<dbReference type="SUPFAM" id="SSF51126">
    <property type="entry name" value="Pectin lyase-like"/>
    <property type="match status" value="1"/>
</dbReference>
<keyword evidence="6" id="KW-0472">Membrane</keyword>
<dbReference type="InterPro" id="IPR013783">
    <property type="entry name" value="Ig-like_fold"/>
</dbReference>
<keyword evidence="5" id="KW-0572">Peptidoglycan-anchor</keyword>
<feature type="domain" description="Gram-positive cocci surface proteins LPxTG" evidence="8">
    <location>
        <begin position="781"/>
        <end position="817"/>
    </location>
</feature>
<proteinExistence type="inferred from homology"/>
<dbReference type="Gene3D" id="2.60.40.10">
    <property type="entry name" value="Immunoglobulins"/>
    <property type="match status" value="1"/>
</dbReference>
<evidence type="ECO:0000256" key="3">
    <source>
        <dbReference type="ARBA" id="ARBA00022525"/>
    </source>
</evidence>
<dbReference type="InterPro" id="IPR011050">
    <property type="entry name" value="Pectin_lyase_fold/virulence"/>
</dbReference>
<dbReference type="InterPro" id="IPR019931">
    <property type="entry name" value="LPXTG_anchor"/>
</dbReference>
<feature type="chain" id="PRO_5045325883" evidence="7">
    <location>
        <begin position="30"/>
        <end position="818"/>
    </location>
</feature>
<accession>A0ABS9MKP4</accession>
<organism evidence="10 11">
    <name type="scientific">Anaeromassilibacillus senegalensis</name>
    <dbReference type="NCBI Taxonomy" id="1673717"/>
    <lineage>
        <taxon>Bacteria</taxon>
        <taxon>Bacillati</taxon>
        <taxon>Bacillota</taxon>
        <taxon>Clostridia</taxon>
        <taxon>Eubacteriales</taxon>
        <taxon>Acutalibacteraceae</taxon>
        <taxon>Anaeromassilibacillus</taxon>
    </lineage>
</organism>
<evidence type="ECO:0000256" key="5">
    <source>
        <dbReference type="ARBA" id="ARBA00023088"/>
    </source>
</evidence>
<name>A0ABS9MKP4_9FIRM</name>
<keyword evidence="2" id="KW-0134">Cell wall</keyword>
<evidence type="ECO:0000256" key="1">
    <source>
        <dbReference type="ARBA" id="ARBA00007257"/>
    </source>
</evidence>
<evidence type="ECO:0000256" key="7">
    <source>
        <dbReference type="SAM" id="SignalP"/>
    </source>
</evidence>
<evidence type="ECO:0000259" key="9">
    <source>
        <dbReference type="Pfam" id="PF17802"/>
    </source>
</evidence>
<dbReference type="Pfam" id="PF17802">
    <property type="entry name" value="SpaA"/>
    <property type="match status" value="1"/>
</dbReference>
<evidence type="ECO:0000256" key="2">
    <source>
        <dbReference type="ARBA" id="ARBA00022512"/>
    </source>
</evidence>
<comment type="caution">
    <text evidence="10">The sequence shown here is derived from an EMBL/GenBank/DDBJ whole genome shotgun (WGS) entry which is preliminary data.</text>
</comment>
<dbReference type="EMBL" id="JAKNHQ010000014">
    <property type="protein sequence ID" value="MCG4611281.1"/>
    <property type="molecule type" value="Genomic_DNA"/>
</dbReference>
<dbReference type="RefSeq" id="WP_237966953.1">
    <property type="nucleotide sequence ID" value="NZ_JAKNHQ010000014.1"/>
</dbReference>
<dbReference type="PANTHER" id="PTHR36108">
    <property type="entry name" value="COLOSSIN-B-RELATED"/>
    <property type="match status" value="1"/>
</dbReference>
<protein>
    <submittedName>
        <fullName evidence="10">LPXTG cell wall anchor domain-containing protein</fullName>
    </submittedName>
</protein>
<evidence type="ECO:0000256" key="4">
    <source>
        <dbReference type="ARBA" id="ARBA00022729"/>
    </source>
</evidence>
<keyword evidence="6" id="KW-1133">Transmembrane helix</keyword>
<evidence type="ECO:0000313" key="10">
    <source>
        <dbReference type="EMBL" id="MCG4611281.1"/>
    </source>
</evidence>
<keyword evidence="4 7" id="KW-0732">Signal</keyword>
<sequence>MKRNMKTRLFSGLIALCMLLTFLPTTAFAADGDVAQVGDKTYATLDQAVEEAPEGSTITLLQDCELTKGFNKTLTFTGNGKITIDRQLTSNGEGWMCFGLNDPSRVLTFDGAGVSVEWTSDGTSPWLMLSLSGTLNVTNGAELTFKFDSRTTGARNAIYMNAGSEINVTDGSTFQILGVGTEGNAGQGIQLDAAGTANVNVTGGSKFLIDGTNRGYVNSPTIYVEDSTFAIQNCTSNASNGGKFTAINSQITFENNNGHGLSASNVTIENSVLNCNNNAYYGITYSGDMTMDETSVINANENGYGYTGGGLRAYGVSTVEAKAEINILNNVRNGMENYGTFNIAEGAKFTVTGNDEPSTNGGGIYNGGRLVLPSTAVIMNNSAHQTGGGICNAGTVTIPVGVKLYNNHAGTAGDDLYNRNGANATLTDVGDMWVLDDCDHLIDGWYDDAADARWEAHAETEDGNHIEEFTDFSEETGLATVSGLTSLKAAHGKDPIDKTSFPGLDKVIVTEEGDKKEDTAAAGDTVDFKLTSNVPDDLLNYIKPEEADDPEVVNTLANVPVEDRGEYKLTFHDDMNDMFIDPTNFVVKVGDDELIQPDQYTINYEPAQHEDGTTCDFEITVDLVNLYEMGAIDDEDIANATPITVTYTATLSKEATAGSYQNTAWVTYPDGETEKSIVKVNTYKIDVFKYDQTNEEKGLEGAKFEFYQKDGEGNPINVVELTSDANGHIILDGLDAGVYYLKETEAPEGYVCSNEELTITIPDQADASNVVTVKFANSPVPHTGGTGTMLFTVGGMGILAAAGAVMIVPRKFRKKEEC</sequence>
<dbReference type="InterPro" id="IPR041033">
    <property type="entry name" value="SpaA_PFL_dom_1"/>
</dbReference>
<feature type="domain" description="SpaA-like prealbumin fold" evidence="9">
    <location>
        <begin position="685"/>
        <end position="768"/>
    </location>
</feature>
<dbReference type="SUPFAM" id="SSF49478">
    <property type="entry name" value="Cna protein B-type domain"/>
    <property type="match status" value="1"/>
</dbReference>
<gene>
    <name evidence="10" type="ORF">L0P57_10110</name>
</gene>
<reference evidence="10 11" key="1">
    <citation type="submission" date="2022-01" db="EMBL/GenBank/DDBJ databases">
        <title>Collection of gut derived symbiotic bacterial strains cultured from healthy donors.</title>
        <authorList>
            <person name="Lin H."/>
            <person name="Kohout C."/>
            <person name="Waligurski E."/>
            <person name="Pamer E.G."/>
        </authorList>
    </citation>
    <scope>NUCLEOTIDE SEQUENCE [LARGE SCALE GENOMIC DNA]</scope>
    <source>
        <strain evidence="10 11">DFI.7.58</strain>
    </source>
</reference>
<evidence type="ECO:0000259" key="8">
    <source>
        <dbReference type="Pfam" id="PF00746"/>
    </source>
</evidence>
<feature type="signal peptide" evidence="7">
    <location>
        <begin position="1"/>
        <end position="29"/>
    </location>
</feature>
<dbReference type="NCBIfam" id="TIGR01167">
    <property type="entry name" value="LPXTG_anchor"/>
    <property type="match status" value="1"/>
</dbReference>
<feature type="transmembrane region" description="Helical" evidence="6">
    <location>
        <begin position="789"/>
        <end position="808"/>
    </location>
</feature>
<evidence type="ECO:0000313" key="11">
    <source>
        <dbReference type="Proteomes" id="UP001298681"/>
    </source>
</evidence>
<comment type="similarity">
    <text evidence="1">Belongs to the serine-aspartate repeat-containing protein (SDr) family.</text>
</comment>
<dbReference type="Proteomes" id="UP001298681">
    <property type="component" value="Unassembled WGS sequence"/>
</dbReference>
<dbReference type="Gene3D" id="2.60.40.740">
    <property type="match status" value="1"/>
</dbReference>